<dbReference type="Proteomes" id="UP000295680">
    <property type="component" value="Unassembled WGS sequence"/>
</dbReference>
<protein>
    <submittedName>
        <fullName evidence="1">Mannose-6-phosphate isomerase-like protein (Cupin superfamily)</fullName>
    </submittedName>
</protein>
<reference evidence="1 2" key="1">
    <citation type="submission" date="2019-03" db="EMBL/GenBank/DDBJ databases">
        <title>Genomic Encyclopedia of Type Strains, Phase IV (KMG-IV): sequencing the most valuable type-strain genomes for metagenomic binning, comparative biology and taxonomic classification.</title>
        <authorList>
            <person name="Goeker M."/>
        </authorList>
    </citation>
    <scope>NUCLEOTIDE SEQUENCE [LARGE SCALE GENOMIC DNA]</scope>
    <source>
        <strain evidence="1 2">DSM 45934</strain>
    </source>
</reference>
<dbReference type="GO" id="GO:0016853">
    <property type="term" value="F:isomerase activity"/>
    <property type="evidence" value="ECO:0007669"/>
    <property type="project" value="UniProtKB-KW"/>
</dbReference>
<dbReference type="OrthoDB" id="5145129at2"/>
<comment type="caution">
    <text evidence="1">The sequence shown here is derived from an EMBL/GenBank/DDBJ whole genome shotgun (WGS) entry which is preliminary data.</text>
</comment>
<organism evidence="1 2">
    <name type="scientific">Actinocrispum wychmicini</name>
    <dbReference type="NCBI Taxonomy" id="1213861"/>
    <lineage>
        <taxon>Bacteria</taxon>
        <taxon>Bacillati</taxon>
        <taxon>Actinomycetota</taxon>
        <taxon>Actinomycetes</taxon>
        <taxon>Pseudonocardiales</taxon>
        <taxon>Pseudonocardiaceae</taxon>
        <taxon>Actinocrispum</taxon>
    </lineage>
</organism>
<sequence length="124" mass="13063">MRVINETEERTTTTPTGVMTALAGPSQGSDQVSTWRVRLAAEAESPVHLIDHDQVWMPISGTFSFTVGDETSTASAGQAVLLRANEVRQFRPVGGPAEALVCMAAAGRAGVPGTDGRQSLPWAL</sequence>
<dbReference type="AlphaFoldDB" id="A0A4R2JIU5"/>
<evidence type="ECO:0000313" key="2">
    <source>
        <dbReference type="Proteomes" id="UP000295680"/>
    </source>
</evidence>
<dbReference type="RefSeq" id="WP_132118064.1">
    <property type="nucleotide sequence ID" value="NZ_SLWS01000004.1"/>
</dbReference>
<dbReference type="SUPFAM" id="SSF51182">
    <property type="entry name" value="RmlC-like cupins"/>
    <property type="match status" value="1"/>
</dbReference>
<accession>A0A4R2JIU5</accession>
<evidence type="ECO:0000313" key="1">
    <source>
        <dbReference type="EMBL" id="TCO59853.1"/>
    </source>
</evidence>
<dbReference type="EMBL" id="SLWS01000004">
    <property type="protein sequence ID" value="TCO59853.1"/>
    <property type="molecule type" value="Genomic_DNA"/>
</dbReference>
<dbReference type="Gene3D" id="2.60.120.10">
    <property type="entry name" value="Jelly Rolls"/>
    <property type="match status" value="1"/>
</dbReference>
<dbReference type="InterPro" id="IPR011051">
    <property type="entry name" value="RmlC_Cupin_sf"/>
</dbReference>
<keyword evidence="2" id="KW-1185">Reference proteome</keyword>
<dbReference type="InterPro" id="IPR014710">
    <property type="entry name" value="RmlC-like_jellyroll"/>
</dbReference>
<name>A0A4R2JIU5_9PSEU</name>
<gene>
    <name evidence="1" type="ORF">EV192_104696</name>
</gene>
<proteinExistence type="predicted"/>
<keyword evidence="1" id="KW-0413">Isomerase</keyword>